<sequence length="112" mass="13081">MLFSVLNFSFIKIQTDSPDPCLSGSYRLIPSKYKRSARRVLRKCHPREIAMSVRRRNTYIVLVFTTLILLVVIAVILGKTHRNVEQNALITSATRVRKDLFIFFIYNKSEQF</sequence>
<dbReference type="Proteomes" id="UP000001307">
    <property type="component" value="Unassembled WGS sequence"/>
</dbReference>
<feature type="transmembrane region" description="Helical" evidence="1">
    <location>
        <begin position="59"/>
        <end position="78"/>
    </location>
</feature>
<proteinExistence type="predicted"/>
<dbReference type="EMBL" id="FN653059">
    <property type="protein sequence ID" value="CBY10603.1"/>
    <property type="molecule type" value="Genomic_DNA"/>
</dbReference>
<evidence type="ECO:0000313" key="2">
    <source>
        <dbReference type="EMBL" id="CBY10603.1"/>
    </source>
</evidence>
<keyword evidence="3" id="KW-1185">Reference proteome</keyword>
<dbReference type="AlphaFoldDB" id="E4XJG0"/>
<organism evidence="2">
    <name type="scientific">Oikopleura dioica</name>
    <name type="common">Tunicate</name>
    <dbReference type="NCBI Taxonomy" id="34765"/>
    <lineage>
        <taxon>Eukaryota</taxon>
        <taxon>Metazoa</taxon>
        <taxon>Chordata</taxon>
        <taxon>Tunicata</taxon>
        <taxon>Appendicularia</taxon>
        <taxon>Copelata</taxon>
        <taxon>Oikopleuridae</taxon>
        <taxon>Oikopleura</taxon>
    </lineage>
</organism>
<keyword evidence="1" id="KW-1133">Transmembrane helix</keyword>
<accession>E4XJG0</accession>
<gene>
    <name evidence="2" type="ORF">GSOID_T00012753001</name>
</gene>
<protein>
    <submittedName>
        <fullName evidence="2">Uncharacterized protein</fullName>
    </submittedName>
</protein>
<reference evidence="2" key="1">
    <citation type="journal article" date="2010" name="Science">
        <title>Plasticity of animal genome architecture unmasked by rapid evolution of a pelagic tunicate.</title>
        <authorList>
            <person name="Denoeud F."/>
            <person name="Henriet S."/>
            <person name="Mungpakdee S."/>
            <person name="Aury J.M."/>
            <person name="Da Silva C."/>
            <person name="Brinkmann H."/>
            <person name="Mikhaleva J."/>
            <person name="Olsen L.C."/>
            <person name="Jubin C."/>
            <person name="Canestro C."/>
            <person name="Bouquet J.M."/>
            <person name="Danks G."/>
            <person name="Poulain J."/>
            <person name="Campsteijn C."/>
            <person name="Adamski M."/>
            <person name="Cross I."/>
            <person name="Yadetie F."/>
            <person name="Muffato M."/>
            <person name="Louis A."/>
            <person name="Butcher S."/>
            <person name="Tsagkogeorga G."/>
            <person name="Konrad A."/>
            <person name="Singh S."/>
            <person name="Jensen M.F."/>
            <person name="Cong E.H."/>
            <person name="Eikeseth-Otteraa H."/>
            <person name="Noel B."/>
            <person name="Anthouard V."/>
            <person name="Porcel B.M."/>
            <person name="Kachouri-Lafond R."/>
            <person name="Nishino A."/>
            <person name="Ugolini M."/>
            <person name="Chourrout P."/>
            <person name="Nishida H."/>
            <person name="Aasland R."/>
            <person name="Huzurbazar S."/>
            <person name="Westhof E."/>
            <person name="Delsuc F."/>
            <person name="Lehrach H."/>
            <person name="Reinhardt R."/>
            <person name="Weissenbach J."/>
            <person name="Roy S.W."/>
            <person name="Artiguenave F."/>
            <person name="Postlethwait J.H."/>
            <person name="Manak J.R."/>
            <person name="Thompson E.M."/>
            <person name="Jaillon O."/>
            <person name="Du Pasquier L."/>
            <person name="Boudinot P."/>
            <person name="Liberles D.A."/>
            <person name="Volff J.N."/>
            <person name="Philippe H."/>
            <person name="Lenhard B."/>
            <person name="Roest Crollius H."/>
            <person name="Wincker P."/>
            <person name="Chourrout D."/>
        </authorList>
    </citation>
    <scope>NUCLEOTIDE SEQUENCE [LARGE SCALE GENOMIC DNA]</scope>
</reference>
<name>E4XJG0_OIKDI</name>
<evidence type="ECO:0000256" key="1">
    <source>
        <dbReference type="SAM" id="Phobius"/>
    </source>
</evidence>
<evidence type="ECO:0000313" key="3">
    <source>
        <dbReference type="Proteomes" id="UP000001307"/>
    </source>
</evidence>
<keyword evidence="1" id="KW-0812">Transmembrane</keyword>
<keyword evidence="1" id="KW-0472">Membrane</keyword>
<dbReference type="InParanoid" id="E4XJG0"/>